<reference evidence="3" key="1">
    <citation type="submission" date="2016-09" db="EMBL/GenBank/DDBJ databases">
        <title>Acidihalobacter prosperus F5.</title>
        <authorList>
            <person name="Khaleque H.N."/>
            <person name="Ramsay J.P."/>
            <person name="Kaksonen A.H."/>
            <person name="Boxall N.J."/>
            <person name="Watkin E.L.J."/>
        </authorList>
    </citation>
    <scope>NUCLEOTIDE SEQUENCE [LARGE SCALE GENOMIC DNA]</scope>
    <source>
        <strain evidence="3">F5</strain>
    </source>
</reference>
<dbReference type="InterPro" id="IPR012312">
    <property type="entry name" value="Hemerythrin-like"/>
</dbReference>
<organism evidence="2 3">
    <name type="scientific">Acidihalobacter yilgarnensis</name>
    <dbReference type="NCBI Taxonomy" id="2819280"/>
    <lineage>
        <taxon>Bacteria</taxon>
        <taxon>Pseudomonadati</taxon>
        <taxon>Pseudomonadota</taxon>
        <taxon>Gammaproteobacteria</taxon>
        <taxon>Chromatiales</taxon>
        <taxon>Ectothiorhodospiraceae</taxon>
        <taxon>Acidihalobacter</taxon>
    </lineage>
</organism>
<name>A0A1D8IRK2_9GAMM</name>
<protein>
    <submittedName>
        <fullName evidence="2">Hemerythrin</fullName>
    </submittedName>
</protein>
<dbReference type="AlphaFoldDB" id="A0A1D8IRK2"/>
<proteinExistence type="predicted"/>
<dbReference type="Pfam" id="PF01814">
    <property type="entry name" value="Hemerythrin"/>
    <property type="match status" value="1"/>
</dbReference>
<evidence type="ECO:0000313" key="2">
    <source>
        <dbReference type="EMBL" id="AOU99121.1"/>
    </source>
</evidence>
<dbReference type="Proteomes" id="UP000095401">
    <property type="component" value="Chromosome"/>
</dbReference>
<evidence type="ECO:0000313" key="3">
    <source>
        <dbReference type="Proteomes" id="UP000095401"/>
    </source>
</evidence>
<accession>A0A1D8IRK2</accession>
<dbReference type="Gene3D" id="1.20.120.520">
    <property type="entry name" value="nmb1532 protein domain like"/>
    <property type="match status" value="1"/>
</dbReference>
<gene>
    <name evidence="2" type="ORF">BI364_15295</name>
</gene>
<keyword evidence="3" id="KW-1185">Reference proteome</keyword>
<dbReference type="KEGG" id="aprs:BI364_15295"/>
<evidence type="ECO:0000259" key="1">
    <source>
        <dbReference type="Pfam" id="PF01814"/>
    </source>
</evidence>
<dbReference type="RefSeq" id="WP_070079474.1">
    <property type="nucleotide sequence ID" value="NZ_CP017415.1"/>
</dbReference>
<feature type="domain" description="Hemerythrin-like" evidence="1">
    <location>
        <begin position="83"/>
        <end position="206"/>
    </location>
</feature>
<sequence>MNMQLIDLAARGGQTEHHYLLGQLRGLARGDAAVVVTYDDPRILLDALTLELRNGIYWDVTEAGPPAWRVRVRRREDVAASDLVDLLTRDHVRVDHLFATALHRSNAGDMAAALPSFRVFAACLRRHVETENEIVVPALSLPRSPRGDDPTSIMLHEHEAIIEHTVMIEEMLDEGLDDAGMLAPFFAIISGQLAKHEWREETNLFPHWMRALRHEPAIADELFPRAQALVTAGDEAAASVGIA</sequence>
<dbReference type="EMBL" id="CP017415">
    <property type="protein sequence ID" value="AOU99121.1"/>
    <property type="molecule type" value="Genomic_DNA"/>
</dbReference>